<dbReference type="EMBL" id="JAMXQV010000012">
    <property type="protein sequence ID" value="MCR6485812.1"/>
    <property type="molecule type" value="Genomic_DNA"/>
</dbReference>
<sequence>MWLTGDAHLENTSADNEEQFALDDTDGTWRRSWTSELRREAVSIALAGGANGRSASRMPPTSAPSSPNTPRGSGSSTGPATRRANG</sequence>
<dbReference type="AlphaFoldDB" id="A0A9X2SKI5"/>
<feature type="region of interest" description="Disordered" evidence="1">
    <location>
        <begin position="44"/>
        <end position="86"/>
    </location>
</feature>
<keyword evidence="3" id="KW-1185">Reference proteome</keyword>
<evidence type="ECO:0000256" key="1">
    <source>
        <dbReference type="SAM" id="MobiDB-lite"/>
    </source>
</evidence>
<organism evidence="2 3">
    <name type="scientific">Amycolatopsis iheyensis</name>
    <dbReference type="NCBI Taxonomy" id="2945988"/>
    <lineage>
        <taxon>Bacteria</taxon>
        <taxon>Bacillati</taxon>
        <taxon>Actinomycetota</taxon>
        <taxon>Actinomycetes</taxon>
        <taxon>Pseudonocardiales</taxon>
        <taxon>Pseudonocardiaceae</taxon>
        <taxon>Amycolatopsis</taxon>
    </lineage>
</organism>
<accession>A0A9X2SKI5</accession>
<feature type="compositionally biased region" description="Acidic residues" evidence="1">
    <location>
        <begin position="15"/>
        <end position="26"/>
    </location>
</feature>
<gene>
    <name evidence="2" type="ORF">M8542_23585</name>
</gene>
<name>A0A9X2SKI5_9PSEU</name>
<feature type="region of interest" description="Disordered" evidence="1">
    <location>
        <begin position="1"/>
        <end position="29"/>
    </location>
</feature>
<dbReference type="Proteomes" id="UP001144096">
    <property type="component" value="Unassembled WGS sequence"/>
</dbReference>
<protein>
    <submittedName>
        <fullName evidence="2">DUF2252 domain-containing protein</fullName>
    </submittedName>
</protein>
<evidence type="ECO:0000313" key="2">
    <source>
        <dbReference type="EMBL" id="MCR6485812.1"/>
    </source>
</evidence>
<comment type="caution">
    <text evidence="2">The sequence shown here is derived from an EMBL/GenBank/DDBJ whole genome shotgun (WGS) entry which is preliminary data.</text>
</comment>
<proteinExistence type="predicted"/>
<evidence type="ECO:0000313" key="3">
    <source>
        <dbReference type="Proteomes" id="UP001144096"/>
    </source>
</evidence>
<feature type="compositionally biased region" description="Low complexity" evidence="1">
    <location>
        <begin position="59"/>
        <end position="70"/>
    </location>
</feature>
<reference evidence="2" key="1">
    <citation type="submission" date="2022-06" db="EMBL/GenBank/DDBJ databases">
        <title>Amycolatopsis iheyaensis sp. nov., a new species of the genus Amycolatopsis isolated from soil in Iheya island, Japan.</title>
        <authorList>
            <person name="Ngamcharungchit C."/>
            <person name="Kanto H."/>
            <person name="Take A."/>
            <person name="Intra B."/>
            <person name="Matsumoto A."/>
            <person name="Panbangred W."/>
            <person name="Inahashi Y."/>
        </authorList>
    </citation>
    <scope>NUCLEOTIDE SEQUENCE</scope>
    <source>
        <strain evidence="2">OK19-0408</strain>
    </source>
</reference>
<dbReference type="Pfam" id="PF10009">
    <property type="entry name" value="DUF2252"/>
    <property type="match status" value="1"/>
</dbReference>
<dbReference type="InterPro" id="IPR018721">
    <property type="entry name" value="DUF2252"/>
</dbReference>